<dbReference type="SUPFAM" id="SSF53850">
    <property type="entry name" value="Periplasmic binding protein-like II"/>
    <property type="match status" value="1"/>
</dbReference>
<dbReference type="InterPro" id="IPR052155">
    <property type="entry name" value="Biofilm_reg_signaling"/>
</dbReference>
<dbReference type="Pfam" id="PF08448">
    <property type="entry name" value="PAS_4"/>
    <property type="match status" value="1"/>
</dbReference>
<dbReference type="CDD" id="cd01949">
    <property type="entry name" value="GGDEF"/>
    <property type="match status" value="1"/>
</dbReference>
<dbReference type="PROSITE" id="PS50883">
    <property type="entry name" value="EAL"/>
    <property type="match status" value="1"/>
</dbReference>
<dbReference type="PROSITE" id="PS50113">
    <property type="entry name" value="PAC"/>
    <property type="match status" value="2"/>
</dbReference>
<dbReference type="InterPro" id="IPR001633">
    <property type="entry name" value="EAL_dom"/>
</dbReference>
<dbReference type="PANTHER" id="PTHR44757:SF2">
    <property type="entry name" value="BIOFILM ARCHITECTURE MAINTENANCE PROTEIN MBAA"/>
    <property type="match status" value="1"/>
</dbReference>
<dbReference type="SUPFAM" id="SSF55073">
    <property type="entry name" value="Nucleotide cyclase"/>
    <property type="match status" value="1"/>
</dbReference>
<protein>
    <submittedName>
        <fullName evidence="6">Phytochrome-like protein cph2</fullName>
    </submittedName>
</protein>
<evidence type="ECO:0000259" key="5">
    <source>
        <dbReference type="PROSITE" id="PS50887"/>
    </source>
</evidence>
<feature type="domain" description="EAL" evidence="4">
    <location>
        <begin position="700"/>
        <end position="954"/>
    </location>
</feature>
<dbReference type="Gene3D" id="3.20.20.450">
    <property type="entry name" value="EAL domain"/>
    <property type="match status" value="1"/>
</dbReference>
<dbReference type="SMART" id="SM00062">
    <property type="entry name" value="PBPb"/>
    <property type="match status" value="1"/>
</dbReference>
<dbReference type="FunFam" id="3.20.20.450:FF:000001">
    <property type="entry name" value="Cyclic di-GMP phosphodiesterase yahA"/>
    <property type="match status" value="1"/>
</dbReference>
<dbReference type="Pfam" id="PF00497">
    <property type="entry name" value="SBP_bac_3"/>
    <property type="match status" value="1"/>
</dbReference>
<dbReference type="Pfam" id="PF00990">
    <property type="entry name" value="GGDEF"/>
    <property type="match status" value="1"/>
</dbReference>
<name>A0A1J5QS42_9ZZZZ</name>
<feature type="domain" description="PAS" evidence="2">
    <location>
        <begin position="397"/>
        <end position="443"/>
    </location>
</feature>
<dbReference type="SMART" id="SM00086">
    <property type="entry name" value="PAC"/>
    <property type="match status" value="2"/>
</dbReference>
<feature type="domain" description="PAS" evidence="2">
    <location>
        <begin position="275"/>
        <end position="320"/>
    </location>
</feature>
<feature type="domain" description="PAC" evidence="3">
    <location>
        <begin position="470"/>
        <end position="522"/>
    </location>
</feature>
<dbReference type="NCBIfam" id="TIGR00254">
    <property type="entry name" value="GGDEF"/>
    <property type="match status" value="1"/>
</dbReference>
<dbReference type="InterPro" id="IPR035965">
    <property type="entry name" value="PAS-like_dom_sf"/>
</dbReference>
<dbReference type="NCBIfam" id="TIGR00229">
    <property type="entry name" value="sensory_box"/>
    <property type="match status" value="2"/>
</dbReference>
<evidence type="ECO:0000313" key="6">
    <source>
        <dbReference type="EMBL" id="OIQ80307.1"/>
    </source>
</evidence>
<dbReference type="CDD" id="cd13706">
    <property type="entry name" value="PBP2_HisK_like_1"/>
    <property type="match status" value="1"/>
</dbReference>
<dbReference type="PROSITE" id="PS50112">
    <property type="entry name" value="PAS"/>
    <property type="match status" value="2"/>
</dbReference>
<feature type="transmembrane region" description="Helical" evidence="1">
    <location>
        <begin position="225"/>
        <end position="247"/>
    </location>
</feature>
<feature type="domain" description="GGDEF" evidence="5">
    <location>
        <begin position="554"/>
        <end position="691"/>
    </location>
</feature>
<dbReference type="Gene3D" id="3.30.450.20">
    <property type="entry name" value="PAS domain"/>
    <property type="match status" value="2"/>
</dbReference>
<dbReference type="Gene3D" id="3.30.70.270">
    <property type="match status" value="1"/>
</dbReference>
<keyword evidence="1" id="KW-0812">Transmembrane</keyword>
<evidence type="ECO:0000256" key="1">
    <source>
        <dbReference type="SAM" id="Phobius"/>
    </source>
</evidence>
<dbReference type="InterPro" id="IPR035919">
    <property type="entry name" value="EAL_sf"/>
</dbReference>
<dbReference type="InterPro" id="IPR001610">
    <property type="entry name" value="PAC"/>
</dbReference>
<reference evidence="6" key="1">
    <citation type="submission" date="2016-10" db="EMBL/GenBank/DDBJ databases">
        <title>Sequence of Gallionella enrichment culture.</title>
        <authorList>
            <person name="Poehlein A."/>
            <person name="Muehling M."/>
            <person name="Daniel R."/>
        </authorList>
    </citation>
    <scope>NUCLEOTIDE SEQUENCE</scope>
</reference>
<comment type="caution">
    <text evidence="6">The sequence shown here is derived from an EMBL/GenBank/DDBJ whole genome shotgun (WGS) entry which is preliminary data.</text>
</comment>
<dbReference type="InterPro" id="IPR000014">
    <property type="entry name" value="PAS"/>
</dbReference>
<dbReference type="PROSITE" id="PS50887">
    <property type="entry name" value="GGDEF"/>
    <property type="match status" value="1"/>
</dbReference>
<dbReference type="PANTHER" id="PTHR44757">
    <property type="entry name" value="DIGUANYLATE CYCLASE DGCP"/>
    <property type="match status" value="1"/>
</dbReference>
<dbReference type="CDD" id="cd01948">
    <property type="entry name" value="EAL"/>
    <property type="match status" value="1"/>
</dbReference>
<keyword evidence="1" id="KW-0472">Membrane</keyword>
<dbReference type="SUPFAM" id="SSF141868">
    <property type="entry name" value="EAL domain-like"/>
    <property type="match status" value="1"/>
</dbReference>
<dbReference type="InterPro" id="IPR000700">
    <property type="entry name" value="PAS-assoc_C"/>
</dbReference>
<evidence type="ECO:0000259" key="3">
    <source>
        <dbReference type="PROSITE" id="PS50113"/>
    </source>
</evidence>
<dbReference type="AlphaFoldDB" id="A0A1J5QS42"/>
<dbReference type="SMART" id="SM00267">
    <property type="entry name" value="GGDEF"/>
    <property type="match status" value="1"/>
</dbReference>
<dbReference type="CDD" id="cd00130">
    <property type="entry name" value="PAS"/>
    <property type="match status" value="2"/>
</dbReference>
<dbReference type="Pfam" id="PF00563">
    <property type="entry name" value="EAL"/>
    <property type="match status" value="1"/>
</dbReference>
<accession>A0A1J5QS42</accession>
<feature type="domain" description="PAC" evidence="3">
    <location>
        <begin position="349"/>
        <end position="401"/>
    </location>
</feature>
<dbReference type="SMART" id="SM00091">
    <property type="entry name" value="PAS"/>
    <property type="match status" value="2"/>
</dbReference>
<dbReference type="SMART" id="SM00052">
    <property type="entry name" value="EAL"/>
    <property type="match status" value="1"/>
</dbReference>
<evidence type="ECO:0000259" key="4">
    <source>
        <dbReference type="PROSITE" id="PS50883"/>
    </source>
</evidence>
<dbReference type="SUPFAM" id="SSF55785">
    <property type="entry name" value="PYP-like sensor domain (PAS domain)"/>
    <property type="match status" value="2"/>
</dbReference>
<organism evidence="6">
    <name type="scientific">mine drainage metagenome</name>
    <dbReference type="NCBI Taxonomy" id="410659"/>
    <lineage>
        <taxon>unclassified sequences</taxon>
        <taxon>metagenomes</taxon>
        <taxon>ecological metagenomes</taxon>
    </lineage>
</organism>
<keyword evidence="1" id="KW-1133">Transmembrane helix</keyword>
<dbReference type="Gene3D" id="3.40.190.10">
    <property type="entry name" value="Periplasmic binding protein-like II"/>
    <property type="match status" value="2"/>
</dbReference>
<dbReference type="InterPro" id="IPR000160">
    <property type="entry name" value="GGDEF_dom"/>
</dbReference>
<dbReference type="InterPro" id="IPR001638">
    <property type="entry name" value="Solute-binding_3/MltF_N"/>
</dbReference>
<dbReference type="Pfam" id="PF13426">
    <property type="entry name" value="PAS_9"/>
    <property type="match status" value="1"/>
</dbReference>
<proteinExistence type="predicted"/>
<dbReference type="EMBL" id="MLJW01001079">
    <property type="protein sequence ID" value="OIQ80307.1"/>
    <property type="molecule type" value="Genomic_DNA"/>
</dbReference>
<gene>
    <name evidence="6" type="primary">cph2_73</name>
    <name evidence="6" type="ORF">GALL_379370</name>
</gene>
<dbReference type="InterPro" id="IPR013656">
    <property type="entry name" value="PAS_4"/>
</dbReference>
<sequence>MVTDDNYPPYLFRDASGRPEGYLVDLWALWQRKTGVVVDLRAMQWAAAQRAMHDGDADVIDMIFRTPVRDQLYRFSAPYATQTVGIYVDNDIHGIHGPASLQGFQIGVERGDACADKLGSLGVRGLVAYPSYAAMLAAVKTGAVKVICADDEPLNYYLYQDSQRPQLTRAFTLYTGRFHWAVHRGDAATFALVSRGMTLITPGERAALQRKWFAHPVQFLPYLRIALAVALAAAAALALGAAWIWILRRAVRKRTAQIRESNRQLEAASQERALQHAQLRTLVESSPDMMWLKDRDGRYLDCNARACEVVGHARDDIIGRRDDDLFSDAAFIAIVRGHDREVLRTGQPHRNEETLVSRDGSAHELEVIKAPIRADDGDIVGVLGVARDVSERRLAEREQRIASVAFESQDGMAITDAQGVIQRVNAAFSRISGYAADEVIGQTPRVLKSGRHPASFYAEMWDALAADGYWSGEIVNRRRNGELFDARSSITAVKDEHGRTQHYVGTWQDITAEKQAHAQAAHLKSFDALTDLPNRSLLDDRMAQALARSAERDVFCAVMMIDLDHFQKVNDALGHVVGDRLLIEASRRIQWNLHDGDTVGRFSGDSFVVVVDDLGAQRGVAAVRASDLAEQLRRELDAPYAPAGGAVCTASIGVTLAKGTAASPELLLRQAELALYKSKRDGRNTVRLFEDAMQAEIDQRYRLEAELRDALQRDEFVLHYQVQVDAAGHPLGAEALVRWVHPARGLLGPNAFIPVAEESGLIDPIGRHVLAAACAQLAQWATHDELRELTLAVNVSPRQFKAADFVDDVLAALQRNGADARRLKLEITESLAIDDFEESIGRLHTLRDAGVQISLDDFGTGNSSLKYLTKLPLTQLKIDKSFVDELPDNDSAALVAQTIIAMGRGLALDVIAEGVETREQYAFLAEHGCHAFQGYLFGRPLPLAEFELRCRAAQAAAQDA</sequence>
<dbReference type="InterPro" id="IPR029787">
    <property type="entry name" value="Nucleotide_cyclase"/>
</dbReference>
<dbReference type="InterPro" id="IPR043128">
    <property type="entry name" value="Rev_trsase/Diguanyl_cyclase"/>
</dbReference>
<evidence type="ECO:0000259" key="2">
    <source>
        <dbReference type="PROSITE" id="PS50112"/>
    </source>
</evidence>